<dbReference type="GO" id="GO:0016592">
    <property type="term" value="C:mediator complex"/>
    <property type="evidence" value="ECO:0007669"/>
    <property type="project" value="InterPro"/>
</dbReference>
<keyword evidence="1" id="KW-0804">Transcription</keyword>
<dbReference type="Proteomes" id="UP000738359">
    <property type="component" value="Unassembled WGS sequence"/>
</dbReference>
<keyword evidence="4" id="KW-1185">Reference proteome</keyword>
<dbReference type="EMBL" id="JAAAHY010002003">
    <property type="protein sequence ID" value="KAF9945775.1"/>
    <property type="molecule type" value="Genomic_DNA"/>
</dbReference>
<evidence type="ECO:0000313" key="3">
    <source>
        <dbReference type="EMBL" id="KAF9945775.1"/>
    </source>
</evidence>
<feature type="compositionally biased region" description="Acidic residues" evidence="2">
    <location>
        <begin position="322"/>
        <end position="331"/>
    </location>
</feature>
<keyword evidence="1" id="KW-0805">Transcription regulation</keyword>
<feature type="region of interest" description="Disordered" evidence="2">
    <location>
        <begin position="248"/>
        <end position="375"/>
    </location>
</feature>
<comment type="caution">
    <text evidence="3">The sequence shown here is derived from an EMBL/GenBank/DDBJ whole genome shotgun (WGS) entry which is preliminary data.</text>
</comment>
<comment type="function">
    <text evidence="1">Component of the Mediator complex, a coactivator involved in the regulated transcription of nearly all RNA polymerase II-dependent genes. Mediator functions as a bridge to convey information from gene-specific regulatory proteins to the basal RNA polymerase II transcription machinery. Mediator is recruited to promoters by direct interactions with regulatory proteins and serves as a scaffold for the assembly of a functional preinitiation complex with RNA polymerase II and the general transcription factors.</text>
</comment>
<feature type="compositionally biased region" description="Acidic residues" evidence="2">
    <location>
        <begin position="358"/>
        <end position="375"/>
    </location>
</feature>
<dbReference type="OrthoDB" id="5568181at2759"/>
<dbReference type="GO" id="GO:0006357">
    <property type="term" value="P:regulation of transcription by RNA polymerase II"/>
    <property type="evidence" value="ECO:0007669"/>
    <property type="project" value="InterPro"/>
</dbReference>
<comment type="subcellular location">
    <subcellularLocation>
        <location evidence="1">Nucleus</location>
    </subcellularLocation>
</comment>
<organism evidence="3 4">
    <name type="scientific">Mortierella alpina</name>
    <name type="common">Oleaginous fungus</name>
    <name type="synonym">Mortierella renispora</name>
    <dbReference type="NCBI Taxonomy" id="64518"/>
    <lineage>
        <taxon>Eukaryota</taxon>
        <taxon>Fungi</taxon>
        <taxon>Fungi incertae sedis</taxon>
        <taxon>Mucoromycota</taxon>
        <taxon>Mortierellomycotina</taxon>
        <taxon>Mortierellomycetes</taxon>
        <taxon>Mortierellales</taxon>
        <taxon>Mortierellaceae</taxon>
        <taxon>Mortierella</taxon>
    </lineage>
</organism>
<name>A0A9P6LW30_MORAP</name>
<comment type="similarity">
    <text evidence="1">Belongs to the Mediator complex subunit 8 family.</text>
</comment>
<evidence type="ECO:0000313" key="4">
    <source>
        <dbReference type="Proteomes" id="UP000738359"/>
    </source>
</evidence>
<dbReference type="Gene3D" id="1.20.58.1710">
    <property type="match status" value="1"/>
</dbReference>
<feature type="compositionally biased region" description="Acidic residues" evidence="2">
    <location>
        <begin position="297"/>
        <end position="309"/>
    </location>
</feature>
<feature type="compositionally biased region" description="Acidic residues" evidence="2">
    <location>
        <begin position="277"/>
        <end position="286"/>
    </location>
</feature>
<feature type="region of interest" description="Disordered" evidence="2">
    <location>
        <begin position="173"/>
        <end position="204"/>
    </location>
</feature>
<keyword evidence="1" id="KW-0539">Nucleus</keyword>
<feature type="compositionally biased region" description="Acidic residues" evidence="2">
    <location>
        <begin position="254"/>
        <end position="267"/>
    </location>
</feature>
<protein>
    <recommendedName>
        <fullName evidence="1">Mediator of RNA polymerase II transcription subunit 8</fullName>
    </recommendedName>
    <alternativeName>
        <fullName evidence="1">Mediator complex subunit 8</fullName>
    </alternativeName>
</protein>
<feature type="compositionally biased region" description="Polar residues" evidence="2">
    <location>
        <begin position="337"/>
        <end position="354"/>
    </location>
</feature>
<comment type="subunit">
    <text evidence="1">Component of the Mediator complex.</text>
</comment>
<accession>A0A9P6LW30</accession>
<feature type="region of interest" description="Disordered" evidence="2">
    <location>
        <begin position="113"/>
        <end position="132"/>
    </location>
</feature>
<evidence type="ECO:0000256" key="2">
    <source>
        <dbReference type="SAM" id="MobiDB-lite"/>
    </source>
</evidence>
<dbReference type="GO" id="GO:0003712">
    <property type="term" value="F:transcription coregulator activity"/>
    <property type="evidence" value="ECO:0007669"/>
    <property type="project" value="InterPro"/>
</dbReference>
<sequence>MNASFPQTEINIEALENVKTRLYQLQESILFFLRSINPDTTPGTVSWTELHSKFNVLIAKYLHLTNILNDPHSTLLQSYTVFPNEPPANDQQAQNLGVLLRTKLFPELQQDLDDRTKEGTVPGLESNAAGGRATDERRILAGLKLKSMMHDALCRSADEIFENQRDLVHTKVRYESDEEGDDATENNSAVSGAKTKNKTSNKQKIQTDDILQVDDFAIGASSSGSNNSSSIRYMDDWSGVLTDADGGALVTGEADGDDDSEDLDDQYFEMRRREAASDSDDGDNDAASDNGSYIVESDTESEDENEMELVADSSKNQGQGGDGDDDDDDAFMEVGIETQTPLQRNSQDQSNDMITDSFGEDDGSAEEDMEEVDLA</sequence>
<keyword evidence="1" id="KW-0010">Activator</keyword>
<proteinExistence type="inferred from homology"/>
<gene>
    <name evidence="1" type="primary">MED8</name>
    <name evidence="3" type="ORF">BGZ70_003619</name>
</gene>
<dbReference type="Pfam" id="PF10232">
    <property type="entry name" value="Med8"/>
    <property type="match status" value="1"/>
</dbReference>
<evidence type="ECO:0000256" key="1">
    <source>
        <dbReference type="RuleBase" id="RU364144"/>
    </source>
</evidence>
<dbReference type="InterPro" id="IPR019364">
    <property type="entry name" value="Mediatior_Med8_fun/met"/>
</dbReference>
<reference evidence="3" key="1">
    <citation type="journal article" date="2020" name="Fungal Divers.">
        <title>Resolving the Mortierellaceae phylogeny through synthesis of multi-gene phylogenetics and phylogenomics.</title>
        <authorList>
            <person name="Vandepol N."/>
            <person name="Liber J."/>
            <person name="Desiro A."/>
            <person name="Na H."/>
            <person name="Kennedy M."/>
            <person name="Barry K."/>
            <person name="Grigoriev I.V."/>
            <person name="Miller A.N."/>
            <person name="O'Donnell K."/>
            <person name="Stajich J.E."/>
            <person name="Bonito G."/>
        </authorList>
    </citation>
    <scope>NUCLEOTIDE SEQUENCE</scope>
    <source>
        <strain evidence="3">CK1249</strain>
    </source>
</reference>
<dbReference type="AlphaFoldDB" id="A0A9P6LW30"/>